<evidence type="ECO:0000313" key="11">
    <source>
        <dbReference type="EMBL" id="KXK64113.1"/>
    </source>
</evidence>
<evidence type="ECO:0000256" key="6">
    <source>
        <dbReference type="ARBA" id="ARBA00022741"/>
    </source>
</evidence>
<dbReference type="Proteomes" id="UP000070366">
    <property type="component" value="Unassembled WGS sequence"/>
</dbReference>
<evidence type="ECO:0000259" key="10">
    <source>
        <dbReference type="PROSITE" id="PS50893"/>
    </source>
</evidence>
<keyword evidence="3" id="KW-1003">Cell membrane</keyword>
<evidence type="ECO:0000256" key="9">
    <source>
        <dbReference type="ARBA" id="ARBA00023136"/>
    </source>
</evidence>
<name>A0A136Q0D6_9FIRM</name>
<keyword evidence="12" id="KW-1185">Reference proteome</keyword>
<evidence type="ECO:0000313" key="12">
    <source>
        <dbReference type="Proteomes" id="UP000070366"/>
    </source>
</evidence>
<gene>
    <name evidence="11" type="ORF">HMPREF3293_03161</name>
</gene>
<dbReference type="PATRIC" id="fig|626937.4.peg.3112"/>
<dbReference type="AlphaFoldDB" id="A0A136Q0D6"/>
<dbReference type="InterPro" id="IPR050107">
    <property type="entry name" value="ABC_carbohydrate_import_ATPase"/>
</dbReference>
<dbReference type="GO" id="GO:0005524">
    <property type="term" value="F:ATP binding"/>
    <property type="evidence" value="ECO:0007669"/>
    <property type="project" value="UniProtKB-KW"/>
</dbReference>
<organism evidence="11 12">
    <name type="scientific">Christensenella minuta</name>
    <dbReference type="NCBI Taxonomy" id="626937"/>
    <lineage>
        <taxon>Bacteria</taxon>
        <taxon>Bacillati</taxon>
        <taxon>Bacillota</taxon>
        <taxon>Clostridia</taxon>
        <taxon>Christensenellales</taxon>
        <taxon>Christensenellaceae</taxon>
        <taxon>Christensenella</taxon>
    </lineage>
</organism>
<evidence type="ECO:0000256" key="7">
    <source>
        <dbReference type="ARBA" id="ARBA00022840"/>
    </source>
</evidence>
<evidence type="ECO:0000256" key="2">
    <source>
        <dbReference type="ARBA" id="ARBA00022448"/>
    </source>
</evidence>
<dbReference type="GO" id="GO:0016887">
    <property type="term" value="F:ATP hydrolysis activity"/>
    <property type="evidence" value="ECO:0007669"/>
    <property type="project" value="InterPro"/>
</dbReference>
<keyword evidence="2" id="KW-0813">Transport</keyword>
<comment type="caution">
    <text evidence="11">The sequence shown here is derived from an EMBL/GenBank/DDBJ whole genome shotgun (WGS) entry which is preliminary data.</text>
</comment>
<comment type="subcellular location">
    <subcellularLocation>
        <location evidence="1">Cell membrane</location>
        <topology evidence="1">Peripheral membrane protein</topology>
    </subcellularLocation>
</comment>
<dbReference type="PROSITE" id="PS50893">
    <property type="entry name" value="ABC_TRANSPORTER_2"/>
    <property type="match status" value="2"/>
</dbReference>
<sequence length="516" mass="57131">MASGAWEKQGLPDREDSCMDGNYKLQMKDISKSFAGVHALRDVNLNVKQGEIHALLGENGAGKSTLMKILSGAYQKDSGEIYIDGKRVKIHTPRDAKELGIAVIYQELVLAPDLTVAENIFIDKLSGGRGYINWKKLRADTRKQLDDLGFGDIDPNAKCGDLSIAYQQVIEICKCLTRKARILVLDEPTAVLTFKEIRKLFDVLNRLRADGVSIIYISHRLEEIFELSDNITVLKDGHYVTTVPTGEIDKHKLVNLMVGRELKDLFPPRNAAIGDVVLSAENIRAVPRVNGVSFSVRAGEVVGFSGLVGVGRTETMRAIFGADKMDSGKILYCGKDTHFKDPKDAVKHKFGMLSEDRKNEGVLLEQSIRMNVTIAALDKVTDRTGFIIKRRTEKKFVEDILKSIQTKYASIENDVDSLSGGNQQKIALAKWIAADCKCIVFDEPTRGVDIGAKVEIYKVINSFAENGIAVVMISSEMPEIIGMCDRVYVMRNGKVSGELEKEELSEDQLIGLAMEV</sequence>
<dbReference type="CDD" id="cd03215">
    <property type="entry name" value="ABC_Carb_Monos_II"/>
    <property type="match status" value="1"/>
</dbReference>
<keyword evidence="8" id="KW-1278">Translocase</keyword>
<dbReference type="GO" id="GO:0005886">
    <property type="term" value="C:plasma membrane"/>
    <property type="evidence" value="ECO:0007669"/>
    <property type="project" value="UniProtKB-SubCell"/>
</dbReference>
<evidence type="ECO:0000256" key="8">
    <source>
        <dbReference type="ARBA" id="ARBA00022967"/>
    </source>
</evidence>
<dbReference type="PROSITE" id="PS00211">
    <property type="entry name" value="ABC_TRANSPORTER_1"/>
    <property type="match status" value="1"/>
</dbReference>
<dbReference type="InterPro" id="IPR017871">
    <property type="entry name" value="ABC_transporter-like_CS"/>
</dbReference>
<keyword evidence="4" id="KW-0762">Sugar transport</keyword>
<dbReference type="EMBL" id="LSZW01000067">
    <property type="protein sequence ID" value="KXK64113.1"/>
    <property type="molecule type" value="Genomic_DNA"/>
</dbReference>
<dbReference type="InterPro" id="IPR003593">
    <property type="entry name" value="AAA+_ATPase"/>
</dbReference>
<feature type="domain" description="ABC transporter" evidence="10">
    <location>
        <begin position="25"/>
        <end position="261"/>
    </location>
</feature>
<evidence type="ECO:0000256" key="1">
    <source>
        <dbReference type="ARBA" id="ARBA00004202"/>
    </source>
</evidence>
<dbReference type="PANTHER" id="PTHR43790">
    <property type="entry name" value="CARBOHYDRATE TRANSPORT ATP-BINDING PROTEIN MG119-RELATED"/>
    <property type="match status" value="1"/>
</dbReference>
<dbReference type="InterPro" id="IPR003439">
    <property type="entry name" value="ABC_transporter-like_ATP-bd"/>
</dbReference>
<dbReference type="SUPFAM" id="SSF52540">
    <property type="entry name" value="P-loop containing nucleoside triphosphate hydrolases"/>
    <property type="match status" value="2"/>
</dbReference>
<reference evidence="11 12" key="1">
    <citation type="submission" date="2016-02" db="EMBL/GenBank/DDBJ databases">
        <authorList>
            <person name="Wen L."/>
            <person name="He K."/>
            <person name="Yang H."/>
        </authorList>
    </citation>
    <scope>NUCLEOTIDE SEQUENCE [LARGE SCALE GENOMIC DNA]</scope>
    <source>
        <strain evidence="11 12">DSM 22607</strain>
    </source>
</reference>
<feature type="domain" description="ABC transporter" evidence="10">
    <location>
        <begin position="271"/>
        <end position="516"/>
    </location>
</feature>
<dbReference type="PANTHER" id="PTHR43790:SF3">
    <property type="entry name" value="D-ALLOSE IMPORT ATP-BINDING PROTEIN ALSA-RELATED"/>
    <property type="match status" value="1"/>
</dbReference>
<dbReference type="STRING" id="626937.HMPREF3293_03161"/>
<dbReference type="Gene3D" id="3.40.50.300">
    <property type="entry name" value="P-loop containing nucleotide triphosphate hydrolases"/>
    <property type="match status" value="2"/>
</dbReference>
<dbReference type="InterPro" id="IPR027417">
    <property type="entry name" value="P-loop_NTPase"/>
</dbReference>
<keyword evidence="9" id="KW-0472">Membrane</keyword>
<accession>A0A136Q0D6</accession>
<dbReference type="SMART" id="SM00382">
    <property type="entry name" value="AAA"/>
    <property type="match status" value="2"/>
</dbReference>
<evidence type="ECO:0000256" key="3">
    <source>
        <dbReference type="ARBA" id="ARBA00022475"/>
    </source>
</evidence>
<keyword evidence="7" id="KW-0067">ATP-binding</keyword>
<evidence type="ECO:0000256" key="4">
    <source>
        <dbReference type="ARBA" id="ARBA00022597"/>
    </source>
</evidence>
<dbReference type="CDD" id="cd03216">
    <property type="entry name" value="ABC_Carb_Monos_I"/>
    <property type="match status" value="1"/>
</dbReference>
<evidence type="ECO:0000256" key="5">
    <source>
        <dbReference type="ARBA" id="ARBA00022737"/>
    </source>
</evidence>
<keyword evidence="5" id="KW-0677">Repeat</keyword>
<proteinExistence type="predicted"/>
<protein>
    <submittedName>
        <fullName evidence="11">Putative sugar ABC transporter, ATP binding protein</fullName>
    </submittedName>
</protein>
<dbReference type="FunFam" id="3.40.50.300:FF:000127">
    <property type="entry name" value="Ribose import ATP-binding protein RbsA"/>
    <property type="match status" value="1"/>
</dbReference>
<keyword evidence="6" id="KW-0547">Nucleotide-binding</keyword>
<dbReference type="Pfam" id="PF00005">
    <property type="entry name" value="ABC_tran"/>
    <property type="match status" value="2"/>
</dbReference>